<dbReference type="Pfam" id="PF13920">
    <property type="entry name" value="zf-C3HC4_3"/>
    <property type="match status" value="1"/>
</dbReference>
<evidence type="ECO:0000313" key="4">
    <source>
        <dbReference type="EMBL" id="KAL3785749.1"/>
    </source>
</evidence>
<keyword evidence="1" id="KW-0863">Zinc-finger</keyword>
<dbReference type="SUPFAM" id="SSF57850">
    <property type="entry name" value="RING/U-box"/>
    <property type="match status" value="1"/>
</dbReference>
<keyword evidence="1" id="KW-0479">Metal-binding</keyword>
<dbReference type="EMBL" id="JALLPJ020000679">
    <property type="protein sequence ID" value="KAL3785749.1"/>
    <property type="molecule type" value="Genomic_DNA"/>
</dbReference>
<feature type="region of interest" description="Disordered" evidence="2">
    <location>
        <begin position="399"/>
        <end position="418"/>
    </location>
</feature>
<protein>
    <recommendedName>
        <fullName evidence="3">RING-type domain-containing protein</fullName>
    </recommendedName>
</protein>
<accession>A0ABD3PDE1</accession>
<evidence type="ECO:0000259" key="3">
    <source>
        <dbReference type="PROSITE" id="PS50089"/>
    </source>
</evidence>
<dbReference type="AlphaFoldDB" id="A0ABD3PDE1"/>
<reference evidence="4 5" key="1">
    <citation type="submission" date="2024-10" db="EMBL/GenBank/DDBJ databases">
        <title>Updated reference genomes for cyclostephanoid diatoms.</title>
        <authorList>
            <person name="Roberts W.R."/>
            <person name="Alverson A.J."/>
        </authorList>
    </citation>
    <scope>NUCLEOTIDE SEQUENCE [LARGE SCALE GENOMIC DNA]</scope>
    <source>
        <strain evidence="4 5">AJA010-31</strain>
    </source>
</reference>
<keyword evidence="1" id="KW-0862">Zinc</keyword>
<feature type="region of interest" description="Disordered" evidence="2">
    <location>
        <begin position="207"/>
        <end position="238"/>
    </location>
</feature>
<feature type="domain" description="RING-type" evidence="3">
    <location>
        <begin position="255"/>
        <end position="291"/>
    </location>
</feature>
<evidence type="ECO:0000313" key="5">
    <source>
        <dbReference type="Proteomes" id="UP001530400"/>
    </source>
</evidence>
<gene>
    <name evidence="4" type="ORF">ACHAWO_009535</name>
</gene>
<evidence type="ECO:0000256" key="2">
    <source>
        <dbReference type="SAM" id="MobiDB-lite"/>
    </source>
</evidence>
<dbReference type="Gene3D" id="3.30.40.10">
    <property type="entry name" value="Zinc/RING finger domain, C3HC4 (zinc finger)"/>
    <property type="match status" value="1"/>
</dbReference>
<comment type="caution">
    <text evidence="4">The sequence shown here is derived from an EMBL/GenBank/DDBJ whole genome shotgun (WGS) entry which is preliminary data.</text>
</comment>
<dbReference type="GO" id="GO:0008270">
    <property type="term" value="F:zinc ion binding"/>
    <property type="evidence" value="ECO:0007669"/>
    <property type="project" value="UniProtKB-KW"/>
</dbReference>
<name>A0ABD3PDE1_9STRA</name>
<keyword evidence="5" id="KW-1185">Reference proteome</keyword>
<dbReference type="PROSITE" id="PS50089">
    <property type="entry name" value="ZF_RING_2"/>
    <property type="match status" value="1"/>
</dbReference>
<proteinExistence type="predicted"/>
<evidence type="ECO:0000256" key="1">
    <source>
        <dbReference type="PROSITE-ProRule" id="PRU00175"/>
    </source>
</evidence>
<dbReference type="InterPro" id="IPR001841">
    <property type="entry name" value="Znf_RING"/>
</dbReference>
<sequence>MSTAAAPNGQASLSQQLGAARIITPRDDTAVLKLIPLNKQDCQMHLRKQQQSSSIPSPDVNHRPIILKLSHVLDVDTVSYKSDTASVIHARRFQDGSVAASVLLGRNETTGIKQSSVSRALCEVSFSRSDSNKISGKTLDGSQMTESSLVAYLSMRKAPNQHAVHLDEKKVSEPLGRTIPIRDGSIISLWGTFDFCYLVKIRSEDDTTTTTRNSREEEPPLKKRAKSSQESPKKPSEIQVIRKRAHQLMVGESECAMCMEILIKSTFAIPCSHAFCAECTESCNNVCPYCRGPVERWMPARSIDTMIWAIALQGCFDPDNARAYLERRKENGDQDPTDEERACIMGEGAADSGSNGYYMPSPPRNHNVTTMPAIFPQNALNGASNLAFLGNNMIVNASSRSNGKKGASADDAICLDSP</sequence>
<dbReference type="Proteomes" id="UP001530400">
    <property type="component" value="Unassembled WGS sequence"/>
</dbReference>
<organism evidence="4 5">
    <name type="scientific">Cyclotella atomus</name>
    <dbReference type="NCBI Taxonomy" id="382360"/>
    <lineage>
        <taxon>Eukaryota</taxon>
        <taxon>Sar</taxon>
        <taxon>Stramenopiles</taxon>
        <taxon>Ochrophyta</taxon>
        <taxon>Bacillariophyta</taxon>
        <taxon>Coscinodiscophyceae</taxon>
        <taxon>Thalassiosirophycidae</taxon>
        <taxon>Stephanodiscales</taxon>
        <taxon>Stephanodiscaceae</taxon>
        <taxon>Cyclotella</taxon>
    </lineage>
</organism>
<dbReference type="InterPro" id="IPR013083">
    <property type="entry name" value="Znf_RING/FYVE/PHD"/>
</dbReference>